<feature type="region of interest" description="Disordered" evidence="1">
    <location>
        <begin position="1"/>
        <end position="43"/>
    </location>
</feature>
<feature type="compositionally biased region" description="Polar residues" evidence="1">
    <location>
        <begin position="105"/>
        <end position="130"/>
    </location>
</feature>
<feature type="compositionally biased region" description="Polar residues" evidence="1">
    <location>
        <begin position="1"/>
        <end position="15"/>
    </location>
</feature>
<reference evidence="2" key="2">
    <citation type="submission" date="2014-07" db="EMBL/GenBank/DDBJ databases">
        <authorList>
            <person name="Hull J."/>
        </authorList>
    </citation>
    <scope>NUCLEOTIDE SEQUENCE</scope>
</reference>
<sequence>MTTTVKRASSVSGMTAQGGPPLPRRGPGARLPSQPPSLSPARAAVAYGGMTTASPFVAPAHIPLLRQAIPPPNFTSQQPSRMSMSSAMTHIPIGTTMQDNRQDCVQNTGFDRSKNNNTNNSRQINATSASGAFLALPRE</sequence>
<reference evidence="2" key="1">
    <citation type="journal article" date="2014" name="PLoS ONE">
        <title>Transcriptome-Based Identification of ABC Transporters in the Western Tarnished Plant Bug Lygus hesperus.</title>
        <authorList>
            <person name="Hull J.J."/>
            <person name="Chaney K."/>
            <person name="Geib S.M."/>
            <person name="Fabrick J.A."/>
            <person name="Brent C.S."/>
            <person name="Walsh D."/>
            <person name="Lavine L.C."/>
        </authorList>
    </citation>
    <scope>NUCLEOTIDE SEQUENCE</scope>
</reference>
<feature type="region of interest" description="Disordered" evidence="1">
    <location>
        <begin position="105"/>
        <end position="139"/>
    </location>
</feature>
<evidence type="ECO:0000256" key="1">
    <source>
        <dbReference type="SAM" id="MobiDB-lite"/>
    </source>
</evidence>
<name>A0A0A9WBU5_LYGHE</name>
<gene>
    <name evidence="2" type="primary">DCTN1_1</name>
    <name evidence="2" type="ORF">CM83_11569</name>
</gene>
<evidence type="ECO:0000313" key="2">
    <source>
        <dbReference type="EMBL" id="JAG03978.1"/>
    </source>
</evidence>
<protein>
    <submittedName>
        <fullName evidence="2">Dynactin subunit 1</fullName>
    </submittedName>
</protein>
<dbReference type="AlphaFoldDB" id="A0A0A9WBU5"/>
<organism evidence="2">
    <name type="scientific">Lygus hesperus</name>
    <name type="common">Western plant bug</name>
    <dbReference type="NCBI Taxonomy" id="30085"/>
    <lineage>
        <taxon>Eukaryota</taxon>
        <taxon>Metazoa</taxon>
        <taxon>Ecdysozoa</taxon>
        <taxon>Arthropoda</taxon>
        <taxon>Hexapoda</taxon>
        <taxon>Insecta</taxon>
        <taxon>Pterygota</taxon>
        <taxon>Neoptera</taxon>
        <taxon>Paraneoptera</taxon>
        <taxon>Hemiptera</taxon>
        <taxon>Heteroptera</taxon>
        <taxon>Panheteroptera</taxon>
        <taxon>Cimicomorpha</taxon>
        <taxon>Miridae</taxon>
        <taxon>Mirini</taxon>
        <taxon>Lygus</taxon>
    </lineage>
</organism>
<accession>A0A0A9WBU5</accession>
<proteinExistence type="predicted"/>
<dbReference type="EMBL" id="GBHO01039626">
    <property type="protein sequence ID" value="JAG03978.1"/>
    <property type="molecule type" value="Transcribed_RNA"/>
</dbReference>